<dbReference type="AlphaFoldDB" id="A0ABD3HTD5"/>
<evidence type="ECO:0000256" key="1">
    <source>
        <dbReference type="SAM" id="MobiDB-lite"/>
    </source>
</evidence>
<name>A0ABD3HTD5_9MARC</name>
<reference evidence="2 3" key="1">
    <citation type="submission" date="2024-09" db="EMBL/GenBank/DDBJ databases">
        <title>Chromosome-scale assembly of Riccia sorocarpa.</title>
        <authorList>
            <person name="Paukszto L."/>
        </authorList>
    </citation>
    <scope>NUCLEOTIDE SEQUENCE [LARGE SCALE GENOMIC DNA]</scope>
    <source>
        <strain evidence="2">LP-2024</strain>
        <tissue evidence="2">Aerial parts of the thallus</tissue>
    </source>
</reference>
<organism evidence="2 3">
    <name type="scientific">Riccia sorocarpa</name>
    <dbReference type="NCBI Taxonomy" id="122646"/>
    <lineage>
        <taxon>Eukaryota</taxon>
        <taxon>Viridiplantae</taxon>
        <taxon>Streptophyta</taxon>
        <taxon>Embryophyta</taxon>
        <taxon>Marchantiophyta</taxon>
        <taxon>Marchantiopsida</taxon>
        <taxon>Marchantiidae</taxon>
        <taxon>Marchantiales</taxon>
        <taxon>Ricciaceae</taxon>
        <taxon>Riccia</taxon>
    </lineage>
</organism>
<gene>
    <name evidence="2" type="ORF">R1sor_006986</name>
</gene>
<feature type="region of interest" description="Disordered" evidence="1">
    <location>
        <begin position="48"/>
        <end position="68"/>
    </location>
</feature>
<comment type="caution">
    <text evidence="2">The sequence shown here is derived from an EMBL/GenBank/DDBJ whole genome shotgun (WGS) entry which is preliminary data.</text>
</comment>
<dbReference type="Proteomes" id="UP001633002">
    <property type="component" value="Unassembled WGS sequence"/>
</dbReference>
<sequence length="243" mass="26910">MVYVLPWDPRFNPNEIRTRSVPIWVGNVAQAREPASGPLSFLTAKHEQSRGAAVEHQSSGPIQNQLTKGDANQDAAMNVEGTGAEGFTSFDEAERANARPASRLEYDDQIRLSCVGGNRLDFAEGRKKVRNQDDHEDSLVLSTPLQGAADQHSKKPGSSQRSEGQAQTASKQGQKQRNDRGWLQNNPEVGIIGFQELKTGEVRAEWALRSIFREGRVIVDYARDDKGGAALVIHKDFTVKEMW</sequence>
<evidence type="ECO:0000313" key="3">
    <source>
        <dbReference type="Proteomes" id="UP001633002"/>
    </source>
</evidence>
<dbReference type="EMBL" id="JBJQOH010000003">
    <property type="protein sequence ID" value="KAL3693335.1"/>
    <property type="molecule type" value="Genomic_DNA"/>
</dbReference>
<accession>A0ABD3HTD5</accession>
<protein>
    <submittedName>
        <fullName evidence="2">Uncharacterized protein</fullName>
    </submittedName>
</protein>
<keyword evidence="3" id="KW-1185">Reference proteome</keyword>
<feature type="compositionally biased region" description="Polar residues" evidence="1">
    <location>
        <begin position="56"/>
        <end position="67"/>
    </location>
</feature>
<feature type="compositionally biased region" description="Polar residues" evidence="1">
    <location>
        <begin position="156"/>
        <end position="175"/>
    </location>
</feature>
<proteinExistence type="predicted"/>
<feature type="region of interest" description="Disordered" evidence="1">
    <location>
        <begin position="145"/>
        <end position="185"/>
    </location>
</feature>
<evidence type="ECO:0000313" key="2">
    <source>
        <dbReference type="EMBL" id="KAL3693335.1"/>
    </source>
</evidence>